<dbReference type="InterPro" id="IPR006698">
    <property type="entry name" value="UPF0229"/>
</dbReference>
<dbReference type="AlphaFoldDB" id="A0A6F8ZGM5"/>
<accession>A0A6F8ZGM5</accession>
<reference evidence="2 3" key="1">
    <citation type="submission" date="2020-02" db="EMBL/GenBank/DDBJ databases">
        <authorList>
            <person name="Hogendoorn C."/>
        </authorList>
    </citation>
    <scope>NUCLEOTIDE SEQUENCE [LARGE SCALE GENOMIC DNA]</scope>
    <source>
        <strain evidence="2">R501</strain>
    </source>
</reference>
<organism evidence="2 3">
    <name type="scientific">Candidatus Hydrogenisulfobacillus filiaventi</name>
    <dbReference type="NCBI Taxonomy" id="2707344"/>
    <lineage>
        <taxon>Bacteria</taxon>
        <taxon>Bacillati</taxon>
        <taxon>Bacillota</taxon>
        <taxon>Clostridia</taxon>
        <taxon>Eubacteriales</taxon>
        <taxon>Clostridiales Family XVII. Incertae Sedis</taxon>
        <taxon>Candidatus Hydrogenisulfobacillus</taxon>
    </lineage>
</organism>
<protein>
    <recommendedName>
        <fullName evidence="4">Sporulation protein YhbH</fullName>
    </recommendedName>
</protein>
<dbReference type="Pfam" id="PF04285">
    <property type="entry name" value="DUF444"/>
    <property type="match status" value="2"/>
</dbReference>
<dbReference type="SUPFAM" id="SSF53300">
    <property type="entry name" value="vWA-like"/>
    <property type="match status" value="1"/>
</dbReference>
<keyword evidence="3" id="KW-1185">Reference proteome</keyword>
<dbReference type="Proteomes" id="UP000503399">
    <property type="component" value="Chromosome"/>
</dbReference>
<dbReference type="PANTHER" id="PTHR30510:SF2">
    <property type="entry name" value="UPF0229 PROTEIN YEAH"/>
    <property type="match status" value="1"/>
</dbReference>
<feature type="region of interest" description="Disordered" evidence="1">
    <location>
        <begin position="69"/>
        <end position="108"/>
    </location>
</feature>
<dbReference type="InterPro" id="IPR036465">
    <property type="entry name" value="vWFA_dom_sf"/>
</dbReference>
<feature type="region of interest" description="Disordered" evidence="1">
    <location>
        <begin position="1"/>
        <end position="24"/>
    </location>
</feature>
<dbReference type="KEGG" id="hfv:R50_1536"/>
<dbReference type="EMBL" id="LR778114">
    <property type="protein sequence ID" value="CAB1129037.1"/>
    <property type="molecule type" value="Genomic_DNA"/>
</dbReference>
<name>A0A6F8ZGM5_9FIRM</name>
<evidence type="ECO:0008006" key="4">
    <source>
        <dbReference type="Google" id="ProtNLM"/>
    </source>
</evidence>
<feature type="compositionally biased region" description="Basic and acidic residues" evidence="1">
    <location>
        <begin position="9"/>
        <end position="24"/>
    </location>
</feature>
<sequence length="383" mass="42558">MAGSTIRRGPWDLNRKGSIDQERHSRRLKEALVRQLPTIVGETPVITREGDGVVRVPVKVLDLPRFRHREPRPEEVTGEGQGARSPGDVVASIPRQGEGTGAGEPGDAEHEHTVEVEMDLDTLAALVFEDLALPPLKPKVAGRMRESEWVWNSRRRHGPYATLDRKATLKAALARNAAQGHPGLNGFSNEDLRYRSYTPVEEPVTNAVVVLIRDVSGSMTDDKKYLARALSFWLVRWIRLFYRDLKLEFLAHDTRAFWVDEAAFFTLSAGGGTRSAAAYRALGERMEEAFPPDRWNIYAFHFTDGEDWGPEEARGALEGLLPALNLFGLVELAPERFHARLGEILGRLPNPPVVTVRIDDKTEIMQGLKRLLGSGGGDEAHAG</sequence>
<evidence type="ECO:0000313" key="2">
    <source>
        <dbReference type="EMBL" id="CAB1129037.1"/>
    </source>
</evidence>
<evidence type="ECO:0000256" key="1">
    <source>
        <dbReference type="SAM" id="MobiDB-lite"/>
    </source>
</evidence>
<gene>
    <name evidence="2" type="ORF">R50_1536</name>
</gene>
<proteinExistence type="predicted"/>
<dbReference type="PANTHER" id="PTHR30510">
    <property type="entry name" value="UPF0229 PROTEIN YEAH"/>
    <property type="match status" value="1"/>
</dbReference>
<evidence type="ECO:0000313" key="3">
    <source>
        <dbReference type="Proteomes" id="UP000503399"/>
    </source>
</evidence>